<evidence type="ECO:0000313" key="4">
    <source>
        <dbReference type="Proteomes" id="UP000265080"/>
    </source>
</evidence>
<organism evidence="3 4">
    <name type="scientific">Amphiprion percula</name>
    <name type="common">Orange clownfish</name>
    <name type="synonym">Lutjanus percula</name>
    <dbReference type="NCBI Taxonomy" id="161767"/>
    <lineage>
        <taxon>Eukaryota</taxon>
        <taxon>Metazoa</taxon>
        <taxon>Chordata</taxon>
        <taxon>Craniata</taxon>
        <taxon>Vertebrata</taxon>
        <taxon>Euteleostomi</taxon>
        <taxon>Actinopterygii</taxon>
        <taxon>Neopterygii</taxon>
        <taxon>Teleostei</taxon>
        <taxon>Neoteleostei</taxon>
        <taxon>Acanthomorphata</taxon>
        <taxon>Ovalentaria</taxon>
        <taxon>Pomacentridae</taxon>
        <taxon>Amphiprion</taxon>
    </lineage>
</organism>
<dbReference type="OMA" id="RSHDIMY"/>
<evidence type="ECO:0000259" key="2">
    <source>
        <dbReference type="PROSITE" id="PS50835"/>
    </source>
</evidence>
<feature type="domain" description="Ig-like" evidence="2">
    <location>
        <begin position="101"/>
        <end position="215"/>
    </location>
</feature>
<reference evidence="3" key="2">
    <citation type="submission" date="2025-08" db="UniProtKB">
        <authorList>
            <consortium name="Ensembl"/>
        </authorList>
    </citation>
    <scope>IDENTIFICATION</scope>
</reference>
<name>A0A3P8UB69_AMPPE</name>
<dbReference type="GeneTree" id="ENSGT01140000286004"/>
<feature type="signal peptide" evidence="1">
    <location>
        <begin position="1"/>
        <end position="23"/>
    </location>
</feature>
<evidence type="ECO:0000313" key="3">
    <source>
        <dbReference type="Ensembl" id="ENSAPEP00000032562.1"/>
    </source>
</evidence>
<dbReference type="GO" id="GO:0042289">
    <property type="term" value="F:MHC class II protein binding"/>
    <property type="evidence" value="ECO:0007669"/>
    <property type="project" value="TreeGrafter"/>
</dbReference>
<dbReference type="InterPro" id="IPR007110">
    <property type="entry name" value="Ig-like_dom"/>
</dbReference>
<reference evidence="3" key="3">
    <citation type="submission" date="2025-09" db="UniProtKB">
        <authorList>
            <consortium name="Ensembl"/>
        </authorList>
    </citation>
    <scope>IDENTIFICATION</scope>
</reference>
<proteinExistence type="predicted"/>
<dbReference type="GO" id="GO:0042110">
    <property type="term" value="P:T cell activation"/>
    <property type="evidence" value="ECO:0007669"/>
    <property type="project" value="TreeGrafter"/>
</dbReference>
<dbReference type="GO" id="GO:0035723">
    <property type="term" value="P:interleukin-15-mediated signaling pathway"/>
    <property type="evidence" value="ECO:0007669"/>
    <property type="project" value="TreeGrafter"/>
</dbReference>
<feature type="chain" id="PRO_5018281060" description="Ig-like domain-containing protein" evidence="1">
    <location>
        <begin position="24"/>
        <end position="261"/>
    </location>
</feature>
<dbReference type="GO" id="GO:0045121">
    <property type="term" value="C:membrane raft"/>
    <property type="evidence" value="ECO:0007669"/>
    <property type="project" value="TreeGrafter"/>
</dbReference>
<dbReference type="Ensembl" id="ENSAPET00000033425.1">
    <property type="protein sequence ID" value="ENSAPEP00000032562.1"/>
    <property type="gene ID" value="ENSAPEG00000023138.1"/>
</dbReference>
<dbReference type="GO" id="GO:0070374">
    <property type="term" value="P:positive regulation of ERK1 and ERK2 cascade"/>
    <property type="evidence" value="ECO:0007669"/>
    <property type="project" value="TreeGrafter"/>
</dbReference>
<protein>
    <recommendedName>
        <fullName evidence="2">Ig-like domain-containing protein</fullName>
    </recommendedName>
</protein>
<dbReference type="PANTHER" id="PTHR11422">
    <property type="entry name" value="T-CELL SURFACE GLYCOPROTEIN CD4"/>
    <property type="match status" value="1"/>
</dbReference>
<keyword evidence="1" id="KW-0732">Signal</keyword>
<sequence length="261" mass="29617">NNTCIYLCHLNLTPFLLSIGVNGDDGLIPAERSHDIMYPCGDDVCYHVWHLSTDETSNDIAIVSNGKIQTSKLEDDESKCSLRIKDLTVEDVGSHRCQRRPNVHNSERHKETQYFSSFSASPGAPVINLMARKTLFLQCVLLTFVERGHCFTEGQQQISLMWVDETGAQLQDDAQHQIEQLHSCEVTLTVTLQRPENKKFRCQVMAGGQVQTSVELRVRARGLFYPYKQISTSYIKVLTLTKSTFSAHQRDGERPRRRTGT</sequence>
<evidence type="ECO:0000256" key="1">
    <source>
        <dbReference type="SAM" id="SignalP"/>
    </source>
</evidence>
<accession>A0A3P8UB69</accession>
<dbReference type="GO" id="GO:1990782">
    <property type="term" value="F:protein tyrosine kinase binding"/>
    <property type="evidence" value="ECO:0007669"/>
    <property type="project" value="TreeGrafter"/>
</dbReference>
<dbReference type="PROSITE" id="PS50835">
    <property type="entry name" value="IG_LIKE"/>
    <property type="match status" value="1"/>
</dbReference>
<reference evidence="3 4" key="1">
    <citation type="submission" date="2018-03" db="EMBL/GenBank/DDBJ databases">
        <title>Finding Nemo's genes: A chromosome-scale reference assembly of the genome of the orange clownfish Amphiprion percula.</title>
        <authorList>
            <person name="Lehmann R."/>
        </authorList>
    </citation>
    <scope>NUCLEOTIDE SEQUENCE</scope>
</reference>
<dbReference type="Proteomes" id="UP000265080">
    <property type="component" value="Chromosome 11"/>
</dbReference>
<dbReference type="PANTHER" id="PTHR11422:SF5">
    <property type="entry name" value="DIVERSE IMMUNOGLOBULIN DOMAIN-CONTAINING PROTEIN 1.1 ISOFORM X1-RELATED"/>
    <property type="match status" value="1"/>
</dbReference>
<dbReference type="AlphaFoldDB" id="A0A3P8UB69"/>
<dbReference type="GO" id="GO:0009897">
    <property type="term" value="C:external side of plasma membrane"/>
    <property type="evidence" value="ECO:0007669"/>
    <property type="project" value="TreeGrafter"/>
</dbReference>
<keyword evidence="4" id="KW-1185">Reference proteome</keyword>